<gene>
    <name evidence="3" type="ORF">COO20_25240</name>
    <name evidence="2" type="ORF">CSC3H3_15830</name>
</gene>
<feature type="domain" description="Phage tail collar" evidence="1">
    <location>
        <begin position="7"/>
        <end position="62"/>
    </location>
</feature>
<reference evidence="3 5" key="1">
    <citation type="submission" date="2017-09" db="EMBL/GenBank/DDBJ databases">
        <title>Biodiversity and function of Thalassospira species in the particle-attached aromatic-hydrocarbon-degrading consortia from the surface seawater of the South China Sea.</title>
        <authorList>
            <person name="Dong C."/>
            <person name="Liu R."/>
            <person name="Shao Z."/>
        </authorList>
    </citation>
    <scope>NUCLEOTIDE SEQUENCE [LARGE SCALE GENOMIC DNA]</scope>
    <source>
        <strain evidence="3 5">CSC1P2</strain>
    </source>
</reference>
<dbReference type="AlphaFoldDB" id="A0A2N3KBT9"/>
<dbReference type="InterPro" id="IPR037053">
    <property type="entry name" value="Phage_tail_collar_dom_sf"/>
</dbReference>
<organism evidence="3 5">
    <name type="scientific">Thalassospira marina</name>
    <dbReference type="NCBI Taxonomy" id="2048283"/>
    <lineage>
        <taxon>Bacteria</taxon>
        <taxon>Pseudomonadati</taxon>
        <taxon>Pseudomonadota</taxon>
        <taxon>Alphaproteobacteria</taxon>
        <taxon>Rhodospirillales</taxon>
        <taxon>Thalassospiraceae</taxon>
        <taxon>Thalassospira</taxon>
    </lineage>
</organism>
<name>A0A2N3KBT9_9PROT</name>
<evidence type="ECO:0000313" key="5">
    <source>
        <dbReference type="Proteomes" id="UP000233597"/>
    </source>
</evidence>
<sequence length="210" mass="21506">MSDGYIGVIWALGFSFAPHNWGYCNGTILAVTQNTALFSLIGAYYGGDGRSSFGLPDLRSRAAIGQFTGPGLPTFTIGGTTGAPLISLSAAHLPPHTHTHSYAGGGGSGQFGVIFEAAAQKGTKKTPDDGDYLAAPASALALTDNLYVPQADVTATATLGGVTVASSVSGFDNSLFTINDTGNSASFSSYQPSLAINYCICMTGIYPSRN</sequence>
<accession>A0A2N3KBT9</accession>
<dbReference type="Proteomes" id="UP000233597">
    <property type="component" value="Unassembled WGS sequence"/>
</dbReference>
<dbReference type="SUPFAM" id="SSF88874">
    <property type="entry name" value="Receptor-binding domain of short tail fibre protein gp12"/>
    <property type="match status" value="1"/>
</dbReference>
<dbReference type="InterPro" id="IPR011083">
    <property type="entry name" value="Phage_tail_collar_dom"/>
</dbReference>
<keyword evidence="4" id="KW-1185">Reference proteome</keyword>
<dbReference type="RefSeq" id="WP_101271652.1">
    <property type="nucleotide sequence ID" value="NZ_CP024199.1"/>
</dbReference>
<reference evidence="2 4" key="2">
    <citation type="submission" date="2017-10" db="EMBL/GenBank/DDBJ databases">
        <title>Biodiversity and function of Thalassospira species in the particle-attached aromatic-hydrocarbon-degrading consortia from the surface seawater of the China South Sea.</title>
        <authorList>
            <person name="Dong C."/>
            <person name="Liu R."/>
            <person name="Shao Z."/>
        </authorList>
    </citation>
    <scope>NUCLEOTIDE SEQUENCE [LARGE SCALE GENOMIC DNA]</scope>
    <source>
        <strain evidence="2 4">CSC3H3</strain>
    </source>
</reference>
<evidence type="ECO:0000313" key="4">
    <source>
        <dbReference type="Proteomes" id="UP000233458"/>
    </source>
</evidence>
<dbReference type="EMBL" id="NWTK01000026">
    <property type="protein sequence ID" value="PKR47976.1"/>
    <property type="molecule type" value="Genomic_DNA"/>
</dbReference>
<dbReference type="KEGG" id="thac:CSC3H3_15830"/>
<dbReference type="EMBL" id="CP024199">
    <property type="protein sequence ID" value="AUG54027.1"/>
    <property type="molecule type" value="Genomic_DNA"/>
</dbReference>
<evidence type="ECO:0000313" key="3">
    <source>
        <dbReference type="EMBL" id="PKR47976.1"/>
    </source>
</evidence>
<evidence type="ECO:0000259" key="1">
    <source>
        <dbReference type="Pfam" id="PF07484"/>
    </source>
</evidence>
<dbReference type="OrthoDB" id="9810174at2"/>
<evidence type="ECO:0000313" key="2">
    <source>
        <dbReference type="EMBL" id="AUG54027.1"/>
    </source>
</evidence>
<dbReference type="Proteomes" id="UP000233458">
    <property type="component" value="Chromosome"/>
</dbReference>
<proteinExistence type="predicted"/>
<dbReference type="Gene3D" id="3.90.1340.10">
    <property type="entry name" value="Phage tail collar domain"/>
    <property type="match status" value="1"/>
</dbReference>
<dbReference type="Pfam" id="PF07484">
    <property type="entry name" value="Collar"/>
    <property type="match status" value="1"/>
</dbReference>
<protein>
    <recommendedName>
        <fullName evidence="1">Phage tail collar domain-containing protein</fullName>
    </recommendedName>
</protein>